<dbReference type="GO" id="GO:0005829">
    <property type="term" value="C:cytosol"/>
    <property type="evidence" value="ECO:0007669"/>
    <property type="project" value="TreeGrafter"/>
</dbReference>
<sequence>MSYFKNTSVNIVGNNKLRSPQIEAYLKIQNYFEENPNGEALVVLPTGTGKSGLISIAPYGVADGRVLIITPGLVTKNSISKTQESLQDNFWINFDVIFGLNNLPVINEYTSELTDEHLESSNIIYSNIQRIVGDSDRCLLNRVSNNFFDMIIIDESHHSAANSWEQVLSFFGSAKKLHVTGTPYRGDGQEIPGVRIHETPLSEVMRDRYVKYLKKETINAQNLFFTTPEFPNEKLTIERVLEFKDSEWLQKSVALSKECSMDVIEHSLSKLATLREISPNVPHKILAVGCSIAHAEDIQNWYTSRGVKSILIHSEMDKISQEQKFQSIENNECDVVVSVNMLMEGYDHKYLTILSIFRPYKSLNAFAQVIGRVLRAIPKEEITAFEIDNNATVIFHEEIGLNDMWSEFQKEVDRAKAERIKDYTSQELTKEYERKDQVLGSVESDMVYLSDQDSFLKGFDFNELFEIKRQEINELVKNKLQKLAELNDFDDEDLELFAKQLTEKENRKISKDYVDPVLLEKRPAQAREQLRKLIVKKVEDEISSLLVDLGYNPKGTELWQSFTRHLPYLKPNTANDGTLVNYVNLKLSNKFGRVISRDNPTLVKSLDHIPSLIEEVRKML</sequence>
<dbReference type="PANTHER" id="PTHR47396">
    <property type="entry name" value="TYPE I RESTRICTION ENZYME ECOKI R PROTEIN"/>
    <property type="match status" value="1"/>
</dbReference>
<dbReference type="InterPro" id="IPR014001">
    <property type="entry name" value="Helicase_ATP-bd"/>
</dbReference>
<dbReference type="PROSITE" id="PS51192">
    <property type="entry name" value="HELICASE_ATP_BIND_1"/>
    <property type="match status" value="1"/>
</dbReference>
<dbReference type="SMART" id="SM00490">
    <property type="entry name" value="HELICc"/>
    <property type="match status" value="1"/>
</dbReference>
<dbReference type="GO" id="GO:0016787">
    <property type="term" value="F:hydrolase activity"/>
    <property type="evidence" value="ECO:0007669"/>
    <property type="project" value="InterPro"/>
</dbReference>
<dbReference type="SUPFAM" id="SSF52540">
    <property type="entry name" value="P-loop containing nucleoside triphosphate hydrolases"/>
    <property type="match status" value="1"/>
</dbReference>
<dbReference type="Pfam" id="PF00271">
    <property type="entry name" value="Helicase_C"/>
    <property type="match status" value="1"/>
</dbReference>
<keyword evidence="3" id="KW-0347">Helicase</keyword>
<dbReference type="AlphaFoldDB" id="A0A062I8B7"/>
<dbReference type="InterPro" id="IPR006935">
    <property type="entry name" value="Helicase/UvrB_N"/>
</dbReference>
<dbReference type="Gene3D" id="3.40.50.300">
    <property type="entry name" value="P-loop containing nucleotide triphosphate hydrolases"/>
    <property type="match status" value="2"/>
</dbReference>
<dbReference type="InterPro" id="IPR027417">
    <property type="entry name" value="P-loop_NTPase"/>
</dbReference>
<comment type="caution">
    <text evidence="3">The sequence shown here is derived from an EMBL/GenBank/DDBJ whole genome shotgun (WGS) entry which is preliminary data.</text>
</comment>
<dbReference type="Pfam" id="PF04851">
    <property type="entry name" value="ResIII"/>
    <property type="match status" value="1"/>
</dbReference>
<dbReference type="InterPro" id="IPR001650">
    <property type="entry name" value="Helicase_C-like"/>
</dbReference>
<evidence type="ECO:0000259" key="1">
    <source>
        <dbReference type="PROSITE" id="PS51192"/>
    </source>
</evidence>
<protein>
    <submittedName>
        <fullName evidence="3">DEAD/DEAH box helicase family protein</fullName>
    </submittedName>
</protein>
<dbReference type="PANTHER" id="PTHR47396:SF1">
    <property type="entry name" value="ATP-DEPENDENT HELICASE IRC3-RELATED"/>
    <property type="match status" value="1"/>
</dbReference>
<keyword evidence="3" id="KW-0378">Hydrolase</keyword>
<evidence type="ECO:0000313" key="4">
    <source>
        <dbReference type="Proteomes" id="UP000027327"/>
    </source>
</evidence>
<dbReference type="GO" id="GO:0003677">
    <property type="term" value="F:DNA binding"/>
    <property type="evidence" value="ECO:0007669"/>
    <property type="project" value="InterPro"/>
</dbReference>
<dbReference type="GO" id="GO:0004386">
    <property type="term" value="F:helicase activity"/>
    <property type="evidence" value="ECO:0007669"/>
    <property type="project" value="UniProtKB-KW"/>
</dbReference>
<dbReference type="RefSeq" id="WP_000120032.1">
    <property type="nucleotide sequence ID" value="NZ_JMOD01000090.1"/>
</dbReference>
<dbReference type="GO" id="GO:0005524">
    <property type="term" value="F:ATP binding"/>
    <property type="evidence" value="ECO:0007669"/>
    <property type="project" value="InterPro"/>
</dbReference>
<keyword evidence="3" id="KW-0547">Nucleotide-binding</keyword>
<keyword evidence="3" id="KW-0067">ATP-binding</keyword>
<name>A0A062I8B7_ACIBA</name>
<feature type="domain" description="Helicase C-terminal" evidence="2">
    <location>
        <begin position="273"/>
        <end position="428"/>
    </location>
</feature>
<dbReference type="EMBL" id="JMOD01000090">
    <property type="protein sequence ID" value="KCY15111.1"/>
    <property type="molecule type" value="Genomic_DNA"/>
</dbReference>
<evidence type="ECO:0000259" key="2">
    <source>
        <dbReference type="PROSITE" id="PS51194"/>
    </source>
</evidence>
<feature type="domain" description="Helicase ATP-binding" evidence="1">
    <location>
        <begin position="31"/>
        <end position="201"/>
    </location>
</feature>
<proteinExistence type="predicted"/>
<dbReference type="InterPro" id="IPR050742">
    <property type="entry name" value="Helicase_Restrict-Modif_Enz"/>
</dbReference>
<evidence type="ECO:0000313" key="3">
    <source>
        <dbReference type="EMBL" id="KCY15111.1"/>
    </source>
</evidence>
<organism evidence="3 4">
    <name type="scientific">Acinetobacter baumannii 21072</name>
    <dbReference type="NCBI Taxonomy" id="1310697"/>
    <lineage>
        <taxon>Bacteria</taxon>
        <taxon>Pseudomonadati</taxon>
        <taxon>Pseudomonadota</taxon>
        <taxon>Gammaproteobacteria</taxon>
        <taxon>Moraxellales</taxon>
        <taxon>Moraxellaceae</taxon>
        <taxon>Acinetobacter</taxon>
        <taxon>Acinetobacter calcoaceticus/baumannii complex</taxon>
    </lineage>
</organism>
<gene>
    <name evidence="3" type="ORF">J596_3485</name>
</gene>
<dbReference type="Proteomes" id="UP000027327">
    <property type="component" value="Unassembled WGS sequence"/>
</dbReference>
<reference evidence="3 4" key="1">
    <citation type="submission" date="2014-04" db="EMBL/GenBank/DDBJ databases">
        <title>Comparative genomics and transcriptomics to identify genetic mechanisms underlying the emergence of carbapenem resistant Acinetobacter baumannii (CRAb).</title>
        <authorList>
            <person name="Harris A.D."/>
            <person name="Johnson K.J."/>
            <person name="George J."/>
            <person name="Nadendla S."/>
            <person name="Daugherty S.C."/>
            <person name="Parankush S."/>
            <person name="Sadzewicz L."/>
            <person name="Tallon L."/>
            <person name="Sengamalay N."/>
            <person name="Hazen T.H."/>
            <person name="Rasko D.A."/>
        </authorList>
    </citation>
    <scope>NUCLEOTIDE SEQUENCE [LARGE SCALE GENOMIC DNA]</scope>
    <source>
        <strain evidence="3 4">21072</strain>
    </source>
</reference>
<accession>A0A062I8B7</accession>
<dbReference type="SMART" id="SM00487">
    <property type="entry name" value="DEXDc"/>
    <property type="match status" value="1"/>
</dbReference>
<dbReference type="PATRIC" id="fig|1310697.3.peg.3320"/>
<dbReference type="PROSITE" id="PS51194">
    <property type="entry name" value="HELICASE_CTER"/>
    <property type="match status" value="1"/>
</dbReference>